<dbReference type="InterPro" id="IPR036890">
    <property type="entry name" value="HATPase_C_sf"/>
</dbReference>
<keyword evidence="7 14" id="KW-0418">Kinase</keyword>
<feature type="transmembrane region" description="Helical" evidence="12">
    <location>
        <begin position="12"/>
        <end position="34"/>
    </location>
</feature>
<comment type="subcellular location">
    <subcellularLocation>
        <location evidence="1">Cell membrane</location>
        <topology evidence="1">Multi-pass membrane protein</topology>
    </subcellularLocation>
</comment>
<keyword evidence="9 12" id="KW-1133">Transmembrane helix</keyword>
<dbReference type="InterPro" id="IPR003660">
    <property type="entry name" value="HAMP_dom"/>
</dbReference>
<organism evidence="14 15">
    <name type="scientific">Gracilibacillus caseinilyticus</name>
    <dbReference type="NCBI Taxonomy" id="2932256"/>
    <lineage>
        <taxon>Bacteria</taxon>
        <taxon>Bacillati</taxon>
        <taxon>Bacillota</taxon>
        <taxon>Bacilli</taxon>
        <taxon>Bacillales</taxon>
        <taxon>Bacillaceae</taxon>
        <taxon>Gracilibacillus</taxon>
    </lineage>
</organism>
<dbReference type="InterPro" id="IPR050640">
    <property type="entry name" value="Bact_2-comp_sensor_kinase"/>
</dbReference>
<dbReference type="InterPro" id="IPR010559">
    <property type="entry name" value="Sig_transdc_His_kin_internal"/>
</dbReference>
<evidence type="ECO:0000256" key="3">
    <source>
        <dbReference type="ARBA" id="ARBA00022553"/>
    </source>
</evidence>
<evidence type="ECO:0000256" key="1">
    <source>
        <dbReference type="ARBA" id="ARBA00004651"/>
    </source>
</evidence>
<keyword evidence="5 12" id="KW-0812">Transmembrane</keyword>
<dbReference type="PANTHER" id="PTHR34220:SF11">
    <property type="entry name" value="SENSOR PROTEIN KINASE HPTS"/>
    <property type="match status" value="1"/>
</dbReference>
<evidence type="ECO:0000256" key="7">
    <source>
        <dbReference type="ARBA" id="ARBA00022777"/>
    </source>
</evidence>
<keyword evidence="11 12" id="KW-0472">Membrane</keyword>
<name>A0ABY4F0P1_9BACI</name>
<dbReference type="InterPro" id="IPR003594">
    <property type="entry name" value="HATPase_dom"/>
</dbReference>
<reference evidence="14 15" key="1">
    <citation type="submission" date="2022-04" db="EMBL/GenBank/DDBJ databases">
        <title>Gracilibacillus sp. isolated from saltern.</title>
        <authorList>
            <person name="Won M."/>
            <person name="Lee C.-M."/>
            <person name="Woen H.-Y."/>
            <person name="Kwon S.-W."/>
        </authorList>
    </citation>
    <scope>NUCLEOTIDE SEQUENCE [LARGE SCALE GENOMIC DNA]</scope>
    <source>
        <strain evidence="14 15">SSWR10-1</strain>
    </source>
</reference>
<evidence type="ECO:0000259" key="13">
    <source>
        <dbReference type="PROSITE" id="PS50885"/>
    </source>
</evidence>
<dbReference type="Gene3D" id="3.30.565.10">
    <property type="entry name" value="Histidine kinase-like ATPase, C-terminal domain"/>
    <property type="match status" value="1"/>
</dbReference>
<evidence type="ECO:0000256" key="12">
    <source>
        <dbReference type="SAM" id="Phobius"/>
    </source>
</evidence>
<evidence type="ECO:0000256" key="6">
    <source>
        <dbReference type="ARBA" id="ARBA00022741"/>
    </source>
</evidence>
<dbReference type="SUPFAM" id="SSF55874">
    <property type="entry name" value="ATPase domain of HSP90 chaperone/DNA topoisomerase II/histidine kinase"/>
    <property type="match status" value="1"/>
</dbReference>
<dbReference type="GO" id="GO:0016301">
    <property type="term" value="F:kinase activity"/>
    <property type="evidence" value="ECO:0007669"/>
    <property type="project" value="UniProtKB-KW"/>
</dbReference>
<evidence type="ECO:0000256" key="9">
    <source>
        <dbReference type="ARBA" id="ARBA00022989"/>
    </source>
</evidence>
<dbReference type="Gene3D" id="6.10.340.10">
    <property type="match status" value="1"/>
</dbReference>
<protein>
    <submittedName>
        <fullName evidence="14">Sensor histidine kinase</fullName>
    </submittedName>
</protein>
<accession>A0ABY4F0P1</accession>
<dbReference type="Pfam" id="PF00672">
    <property type="entry name" value="HAMP"/>
    <property type="match status" value="1"/>
</dbReference>
<dbReference type="SMART" id="SM00304">
    <property type="entry name" value="HAMP"/>
    <property type="match status" value="1"/>
</dbReference>
<evidence type="ECO:0000256" key="5">
    <source>
        <dbReference type="ARBA" id="ARBA00022692"/>
    </source>
</evidence>
<keyword evidence="6" id="KW-0547">Nucleotide-binding</keyword>
<evidence type="ECO:0000256" key="8">
    <source>
        <dbReference type="ARBA" id="ARBA00022840"/>
    </source>
</evidence>
<keyword evidence="15" id="KW-1185">Reference proteome</keyword>
<keyword evidence="3" id="KW-0597">Phosphoprotein</keyword>
<evidence type="ECO:0000313" key="15">
    <source>
        <dbReference type="Proteomes" id="UP000831782"/>
    </source>
</evidence>
<dbReference type="Proteomes" id="UP000831782">
    <property type="component" value="Chromosome"/>
</dbReference>
<dbReference type="Pfam" id="PF02518">
    <property type="entry name" value="HATPase_c"/>
    <property type="match status" value="1"/>
</dbReference>
<proteinExistence type="predicted"/>
<dbReference type="RefSeq" id="WP_244723304.1">
    <property type="nucleotide sequence ID" value="NZ_CP095072.1"/>
</dbReference>
<gene>
    <name evidence="14" type="ORF">MUN88_08490</name>
</gene>
<keyword evidence="8" id="KW-0067">ATP-binding</keyword>
<keyword evidence="4" id="KW-0808">Transferase</keyword>
<evidence type="ECO:0000256" key="4">
    <source>
        <dbReference type="ARBA" id="ARBA00022679"/>
    </source>
</evidence>
<dbReference type="EMBL" id="CP095072">
    <property type="protein sequence ID" value="UOQ50083.1"/>
    <property type="molecule type" value="Genomic_DNA"/>
</dbReference>
<evidence type="ECO:0000256" key="2">
    <source>
        <dbReference type="ARBA" id="ARBA00022475"/>
    </source>
</evidence>
<evidence type="ECO:0000313" key="14">
    <source>
        <dbReference type="EMBL" id="UOQ50083.1"/>
    </source>
</evidence>
<evidence type="ECO:0000256" key="10">
    <source>
        <dbReference type="ARBA" id="ARBA00023012"/>
    </source>
</evidence>
<dbReference type="Pfam" id="PF06580">
    <property type="entry name" value="His_kinase"/>
    <property type="match status" value="1"/>
</dbReference>
<evidence type="ECO:0000256" key="11">
    <source>
        <dbReference type="ARBA" id="ARBA00023136"/>
    </source>
</evidence>
<feature type="domain" description="HAMP" evidence="13">
    <location>
        <begin position="320"/>
        <end position="372"/>
    </location>
</feature>
<dbReference type="PROSITE" id="PS50885">
    <property type="entry name" value="HAMP"/>
    <property type="match status" value="1"/>
</dbReference>
<dbReference type="PANTHER" id="PTHR34220">
    <property type="entry name" value="SENSOR HISTIDINE KINASE YPDA"/>
    <property type="match status" value="1"/>
</dbReference>
<sequence length="589" mass="67619">MKRFLKVIQANNLFIKIFLVMVISILAVSLSITYSSIQMSSNLFMDTFSITNSKIMNQITERIDNFTESTVSASLEVETNGVMKQALLESHPTTVDVSNFYYEMKYEMDRIYAEVDPNDANMIIMSNNRQIFNMNYIKWPVNGNKLANSDLIKRVQESSNDIVYQFENSEVTNGVPMIVASKALRLQSDYIYGYLFFSLTERDLREFYESYTSAGNNVMLITPGGKIISSNLKERIGDTSEKLLNYAKSFEDENLEYRQVNVFEHEYTILSQYLPSLDVYLVNLIDQKVVADNVIDTSDIILISVAIVGIAVLVAFLILRRMTVSISQLVNQISDMGRYQFNKPLKVTGGYETQKIAEAFNYMLNELQDYVQLLMNTQEKQRKAELEALQHQINPHFIYNTLASIKFMIKQEKQETAENTMDSFIALIQNSLSNVDETVSVEQELENLKNYVQINQARYGDRIKVNYLISPDCLDLYLPKLVLQPFIENAFFHAFTKKKNGFIQILIARRDNQLVCEIVDNGDGMVSDQIDNKTVKTKRKRQLFSGIGVKNVHERIQLLYGKEYGVEIESELAKGTKVIIVLPVHEHPE</sequence>
<keyword evidence="2" id="KW-1003">Cell membrane</keyword>
<feature type="transmembrane region" description="Helical" evidence="12">
    <location>
        <begin position="300"/>
        <end position="319"/>
    </location>
</feature>
<keyword evidence="10" id="KW-0902">Two-component regulatory system</keyword>